<dbReference type="InterPro" id="IPR002937">
    <property type="entry name" value="Amino_oxidase"/>
</dbReference>
<evidence type="ECO:0000256" key="4">
    <source>
        <dbReference type="ARBA" id="ARBA00012867"/>
    </source>
</evidence>
<dbReference type="EC" id="1.3.3.4" evidence="4 11"/>
<dbReference type="PANTHER" id="PTHR42923:SF3">
    <property type="entry name" value="PROTOPORPHYRINOGEN OXIDASE"/>
    <property type="match status" value="1"/>
</dbReference>
<comment type="catalytic activity">
    <reaction evidence="10 11">
        <text>protoporphyrinogen IX + 3 O2 = protoporphyrin IX + 3 H2O2</text>
        <dbReference type="Rhea" id="RHEA:25576"/>
        <dbReference type="ChEBI" id="CHEBI:15379"/>
        <dbReference type="ChEBI" id="CHEBI:16240"/>
        <dbReference type="ChEBI" id="CHEBI:57306"/>
        <dbReference type="ChEBI" id="CHEBI:57307"/>
        <dbReference type="EC" id="1.3.3.4"/>
    </reaction>
</comment>
<feature type="domain" description="Amine oxidase" evidence="12">
    <location>
        <begin position="13"/>
        <end position="489"/>
    </location>
</feature>
<dbReference type="PANTHER" id="PTHR42923">
    <property type="entry name" value="PROTOPORPHYRINOGEN OXIDASE"/>
    <property type="match status" value="1"/>
</dbReference>
<comment type="pathway">
    <text evidence="2 11">Porphyrin-containing compound metabolism; protoporphyrin-IX biosynthesis; protoporphyrin-IX from protoporphyrinogen-IX: step 1/1.</text>
</comment>
<evidence type="ECO:0000256" key="10">
    <source>
        <dbReference type="ARBA" id="ARBA00047554"/>
    </source>
</evidence>
<name>A0ABR3A3K4_9AGAR</name>
<dbReference type="SUPFAM" id="SSF54373">
    <property type="entry name" value="FAD-linked reductases, C-terminal domain"/>
    <property type="match status" value="1"/>
</dbReference>
<dbReference type="InterPro" id="IPR050464">
    <property type="entry name" value="Zeta_carotene_desat/Oxidored"/>
</dbReference>
<evidence type="ECO:0000259" key="12">
    <source>
        <dbReference type="Pfam" id="PF01593"/>
    </source>
</evidence>
<dbReference type="Gene3D" id="3.50.50.60">
    <property type="entry name" value="FAD/NAD(P)-binding domain"/>
    <property type="match status" value="1"/>
</dbReference>
<keyword evidence="9 11" id="KW-0627">Porphyrin biosynthesis</keyword>
<dbReference type="InterPro" id="IPR004572">
    <property type="entry name" value="Protoporphyrinogen_oxidase"/>
</dbReference>
<evidence type="ECO:0000256" key="7">
    <source>
        <dbReference type="ARBA" id="ARBA00023002"/>
    </source>
</evidence>
<comment type="subcellular location">
    <subcellularLocation>
        <location evidence="11">Mitochondrion inner membrane</location>
    </subcellularLocation>
</comment>
<dbReference type="Proteomes" id="UP001437256">
    <property type="component" value="Unassembled WGS sequence"/>
</dbReference>
<comment type="cofactor">
    <cofactor evidence="11">
        <name>FAD</name>
        <dbReference type="ChEBI" id="CHEBI:57692"/>
    </cofactor>
    <text evidence="11">Binds 1 FAD per subunit.</text>
</comment>
<evidence type="ECO:0000313" key="13">
    <source>
        <dbReference type="EMBL" id="KAL0068075.1"/>
    </source>
</evidence>
<evidence type="ECO:0000256" key="6">
    <source>
        <dbReference type="ARBA" id="ARBA00022827"/>
    </source>
</evidence>
<comment type="similarity">
    <text evidence="3 11">Belongs to the protoporphyrinogen/coproporphyrinogen oxidase family. Protoporphyrinogen oxidase subfamily.</text>
</comment>
<gene>
    <name evidence="13" type="primary">HEM14</name>
    <name evidence="13" type="ORF">AAF712_004735</name>
</gene>
<keyword evidence="8 11" id="KW-0350">Heme biosynthesis</keyword>
<protein>
    <recommendedName>
        <fullName evidence="4 11">Protoporphyrinogen oxidase</fullName>
        <ecNumber evidence="4 11">1.3.3.4</ecNumber>
    </recommendedName>
</protein>
<reference evidence="13 14" key="1">
    <citation type="submission" date="2024-05" db="EMBL/GenBank/DDBJ databases">
        <title>A draft genome resource for the thread blight pathogen Marasmius tenuissimus strain MS-2.</title>
        <authorList>
            <person name="Yulfo-Soto G.E."/>
            <person name="Baruah I.K."/>
            <person name="Amoako-Attah I."/>
            <person name="Bukari Y."/>
            <person name="Meinhardt L.W."/>
            <person name="Bailey B.A."/>
            <person name="Cohen S.P."/>
        </authorList>
    </citation>
    <scope>NUCLEOTIDE SEQUENCE [LARGE SCALE GENOMIC DNA]</scope>
    <source>
        <strain evidence="13 14">MS-2</strain>
    </source>
</reference>
<accession>A0ABR3A3K4</accession>
<evidence type="ECO:0000256" key="9">
    <source>
        <dbReference type="ARBA" id="ARBA00023244"/>
    </source>
</evidence>
<dbReference type="InterPro" id="IPR036188">
    <property type="entry name" value="FAD/NAD-bd_sf"/>
</dbReference>
<evidence type="ECO:0000256" key="2">
    <source>
        <dbReference type="ARBA" id="ARBA00005073"/>
    </source>
</evidence>
<evidence type="ECO:0000256" key="1">
    <source>
        <dbReference type="ARBA" id="ARBA00002600"/>
    </source>
</evidence>
<evidence type="ECO:0000256" key="3">
    <source>
        <dbReference type="ARBA" id="ARBA00010551"/>
    </source>
</evidence>
<comment type="function">
    <text evidence="1 11">Catalyzes the 6-electron oxidation of protoporphyrinogen-IX to form protoporphyrin-IX.</text>
</comment>
<dbReference type="EMBL" id="JBBXMP010000020">
    <property type="protein sequence ID" value="KAL0068075.1"/>
    <property type="molecule type" value="Genomic_DNA"/>
</dbReference>
<keyword evidence="5 11" id="KW-0285">Flavoprotein</keyword>
<keyword evidence="7 11" id="KW-0560">Oxidoreductase</keyword>
<evidence type="ECO:0000256" key="5">
    <source>
        <dbReference type="ARBA" id="ARBA00022630"/>
    </source>
</evidence>
<dbReference type="NCBIfam" id="TIGR00562">
    <property type="entry name" value="proto_IX_ox"/>
    <property type="match status" value="1"/>
</dbReference>
<keyword evidence="14" id="KW-1185">Reference proteome</keyword>
<dbReference type="SUPFAM" id="SSF51905">
    <property type="entry name" value="FAD/NAD(P)-binding domain"/>
    <property type="match status" value="1"/>
</dbReference>
<evidence type="ECO:0000313" key="14">
    <source>
        <dbReference type="Proteomes" id="UP001437256"/>
    </source>
</evidence>
<sequence>MHRRHIAVLGGGLTGLSSAFHLSRRYPEALITVLEKNPRLGGWVYSERVEVTHPEGGSAQIVLESGPRTLKPNSNAVLELINLLGLKESLVTTPKTSPAAKNRFLYLPEVQDRGLIPLPSSLTSILTSPVRDLLLPNVLREPFKWGNRPAGIQDESFDSFMSRRFGPSFARTFGSALVHGIYAADSRKLSVRAAFPSLWNAEERGLGSVVRGMVLPSKTSPPLEDYNTGDVPDLVKDISVFSFKDGLGTITDALVRYLQKQPNVRLLADTSVERLDMAGGLIQVRTSDNQIIQPDFVASALPLPILDSILSSPNPVPHLTANPYSSVTVINLVFPLTQNQMAIHPSGFGYLVPRPRADYSEANPGILGVVFDSSTLSIQDLPEVSRSRFTKLTVMMGGPHPTTPRHVAMENILAQLNTHLRSSGLPTPLIARTRQHVACIPTPTPGHLQRMKELEVTLTEGSWQGRLEVVGAGVRGVSVGDCVESGKRVGARWSTVR</sequence>
<dbReference type="Pfam" id="PF01593">
    <property type="entry name" value="Amino_oxidase"/>
    <property type="match status" value="1"/>
</dbReference>
<evidence type="ECO:0000256" key="11">
    <source>
        <dbReference type="RuleBase" id="RU367069"/>
    </source>
</evidence>
<proteinExistence type="inferred from homology"/>
<evidence type="ECO:0000256" key="8">
    <source>
        <dbReference type="ARBA" id="ARBA00023133"/>
    </source>
</evidence>
<keyword evidence="6 11" id="KW-0274">FAD</keyword>
<comment type="caution">
    <text evidence="13">The sequence shown here is derived from an EMBL/GenBank/DDBJ whole genome shotgun (WGS) entry which is preliminary data.</text>
</comment>
<organism evidence="13 14">
    <name type="scientific">Marasmius tenuissimus</name>
    <dbReference type="NCBI Taxonomy" id="585030"/>
    <lineage>
        <taxon>Eukaryota</taxon>
        <taxon>Fungi</taxon>
        <taxon>Dikarya</taxon>
        <taxon>Basidiomycota</taxon>
        <taxon>Agaricomycotina</taxon>
        <taxon>Agaricomycetes</taxon>
        <taxon>Agaricomycetidae</taxon>
        <taxon>Agaricales</taxon>
        <taxon>Marasmiineae</taxon>
        <taxon>Marasmiaceae</taxon>
        <taxon>Marasmius</taxon>
    </lineage>
</organism>